<accession>A0A8S5P7V1</accession>
<name>A0A8S5P7V1_9CAUD</name>
<reference evidence="1" key="1">
    <citation type="journal article" date="2021" name="Proc. Natl. Acad. Sci. U.S.A.">
        <title>A Catalog of Tens of Thousands of Viruses from Human Metagenomes Reveals Hidden Associations with Chronic Diseases.</title>
        <authorList>
            <person name="Tisza M.J."/>
            <person name="Buck C.B."/>
        </authorList>
    </citation>
    <scope>NUCLEOTIDE SEQUENCE</scope>
    <source>
        <strain evidence="1">Ct2kB26</strain>
    </source>
</reference>
<dbReference type="EMBL" id="BK015360">
    <property type="protein sequence ID" value="DAE03223.1"/>
    <property type="molecule type" value="Genomic_DNA"/>
</dbReference>
<protein>
    <submittedName>
        <fullName evidence="1">Uncharacterized protein</fullName>
    </submittedName>
</protein>
<organism evidence="1">
    <name type="scientific">Siphoviridae sp. ct2kB26</name>
    <dbReference type="NCBI Taxonomy" id="2825317"/>
    <lineage>
        <taxon>Viruses</taxon>
        <taxon>Duplodnaviria</taxon>
        <taxon>Heunggongvirae</taxon>
        <taxon>Uroviricota</taxon>
        <taxon>Caudoviricetes</taxon>
    </lineage>
</organism>
<sequence>MACKSILYAAMQTPVTVAEGGVIPLGSTIRQHGCDIRLNGNAVNIFGGRGCDGIYDVDVSITLAPTAAGAVTATLYKDGVAYPGATATATATAAGDEVVLSFPTSVRQACCAVGASLTLVLSGGGATVNNVALRVKTA</sequence>
<evidence type="ECO:0000313" key="1">
    <source>
        <dbReference type="EMBL" id="DAE03223.1"/>
    </source>
</evidence>
<proteinExistence type="predicted"/>